<sequence length="280" mass="30521">MGESVRSSLGIGPTEDTSLVMPSDKNHCTGQQRVLQQVKSIKRSKSRNDSLSSPTSPASATEYSEPKFQFSPTKRSISLYRRSSTNTSRWHSRMNGQYTVRRQTDGISQSISNGVKPREPIMNGPVLVGSQNKNLSRAATVKTASQSQGVTLVRSKSDSSGMNGATGAMAAMTLQEAVNFLTHSEVCSQLYGASFIQHRTFGEDKARQEVGQLGGIHSLLQLLKTDNLQIQQTVAAALRNVIFKDSENKTQVKLYGGIKVIVDLLQSNNVTETQKQLTGK</sequence>
<dbReference type="Gene3D" id="1.25.10.10">
    <property type="entry name" value="Leucine-rich Repeat Variant"/>
    <property type="match status" value="1"/>
</dbReference>
<keyword evidence="3" id="KW-0677">Repeat</keyword>
<feature type="compositionally biased region" description="Polar residues" evidence="7">
    <location>
        <begin position="70"/>
        <end position="90"/>
    </location>
</feature>
<comment type="subcellular location">
    <subcellularLocation>
        <location evidence="1">Cell junction</location>
    </subcellularLocation>
</comment>
<dbReference type="InterPro" id="IPR028435">
    <property type="entry name" value="Plakophilin/d_Catenin"/>
</dbReference>
<evidence type="ECO:0000256" key="7">
    <source>
        <dbReference type="SAM" id="MobiDB-lite"/>
    </source>
</evidence>
<dbReference type="EMBL" id="JAFHDT010000021">
    <property type="protein sequence ID" value="KAI7794625.1"/>
    <property type="molecule type" value="Genomic_DNA"/>
</dbReference>
<accession>A0A9W7WCY2</accession>
<feature type="repeat" description="ARM" evidence="6">
    <location>
        <begin position="214"/>
        <end position="256"/>
    </location>
</feature>
<evidence type="ECO:0000313" key="8">
    <source>
        <dbReference type="EMBL" id="KAI7794625.1"/>
    </source>
</evidence>
<reference evidence="8" key="1">
    <citation type="submission" date="2021-02" db="EMBL/GenBank/DDBJ databases">
        <title>Comparative genomics reveals that relaxation of natural selection precedes convergent phenotypic evolution of cavefish.</title>
        <authorList>
            <person name="Peng Z."/>
        </authorList>
    </citation>
    <scope>NUCLEOTIDE SEQUENCE</scope>
    <source>
        <tissue evidence="8">Muscle</tissue>
    </source>
</reference>
<evidence type="ECO:0000256" key="2">
    <source>
        <dbReference type="ARBA" id="ARBA00005462"/>
    </source>
</evidence>
<dbReference type="SUPFAM" id="SSF48371">
    <property type="entry name" value="ARM repeat"/>
    <property type="match status" value="1"/>
</dbReference>
<evidence type="ECO:0000313" key="9">
    <source>
        <dbReference type="Proteomes" id="UP001059041"/>
    </source>
</evidence>
<organism evidence="8 9">
    <name type="scientific">Triplophysa rosa</name>
    <name type="common">Cave loach</name>
    <dbReference type="NCBI Taxonomy" id="992332"/>
    <lineage>
        <taxon>Eukaryota</taxon>
        <taxon>Metazoa</taxon>
        <taxon>Chordata</taxon>
        <taxon>Craniata</taxon>
        <taxon>Vertebrata</taxon>
        <taxon>Euteleostomi</taxon>
        <taxon>Actinopterygii</taxon>
        <taxon>Neopterygii</taxon>
        <taxon>Teleostei</taxon>
        <taxon>Ostariophysi</taxon>
        <taxon>Cypriniformes</taxon>
        <taxon>Nemacheilidae</taxon>
        <taxon>Triplophysa</taxon>
    </lineage>
</organism>
<protein>
    <recommendedName>
        <fullName evidence="10">Plakophilin-2</fullName>
    </recommendedName>
</protein>
<dbReference type="InterPro" id="IPR000225">
    <property type="entry name" value="Armadillo"/>
</dbReference>
<dbReference type="GO" id="GO:0005886">
    <property type="term" value="C:plasma membrane"/>
    <property type="evidence" value="ECO:0007669"/>
    <property type="project" value="TreeGrafter"/>
</dbReference>
<gene>
    <name evidence="8" type="ORF">IRJ41_016932</name>
</gene>
<feature type="non-terminal residue" evidence="8">
    <location>
        <position position="280"/>
    </location>
</feature>
<dbReference type="PANTHER" id="PTHR10372">
    <property type="entry name" value="PLAKOPHILLIN-RELATED"/>
    <property type="match status" value="1"/>
</dbReference>
<feature type="compositionally biased region" description="Low complexity" evidence="7">
    <location>
        <begin position="52"/>
        <end position="61"/>
    </location>
</feature>
<evidence type="ECO:0008006" key="10">
    <source>
        <dbReference type="Google" id="ProtNLM"/>
    </source>
</evidence>
<dbReference type="AlphaFoldDB" id="A0A9W7WCY2"/>
<dbReference type="GO" id="GO:0098609">
    <property type="term" value="P:cell-cell adhesion"/>
    <property type="evidence" value="ECO:0007669"/>
    <property type="project" value="InterPro"/>
</dbReference>
<keyword evidence="9" id="KW-1185">Reference proteome</keyword>
<dbReference type="GO" id="GO:0005737">
    <property type="term" value="C:cytoplasm"/>
    <property type="evidence" value="ECO:0007669"/>
    <property type="project" value="TreeGrafter"/>
</dbReference>
<dbReference type="Proteomes" id="UP001059041">
    <property type="component" value="Linkage Group LG21"/>
</dbReference>
<dbReference type="GO" id="GO:0005912">
    <property type="term" value="C:adherens junction"/>
    <property type="evidence" value="ECO:0007669"/>
    <property type="project" value="TreeGrafter"/>
</dbReference>
<proteinExistence type="inferred from homology"/>
<evidence type="ECO:0000256" key="4">
    <source>
        <dbReference type="ARBA" id="ARBA00022889"/>
    </source>
</evidence>
<dbReference type="GO" id="GO:0005634">
    <property type="term" value="C:nucleus"/>
    <property type="evidence" value="ECO:0007669"/>
    <property type="project" value="TreeGrafter"/>
</dbReference>
<name>A0A9W7WCY2_TRIRA</name>
<dbReference type="PANTHER" id="PTHR10372:SF3">
    <property type="entry name" value="PLAKOPHILIN-1"/>
    <property type="match status" value="1"/>
</dbReference>
<feature type="region of interest" description="Disordered" evidence="7">
    <location>
        <begin position="1"/>
        <end position="90"/>
    </location>
</feature>
<evidence type="ECO:0000256" key="5">
    <source>
        <dbReference type="ARBA" id="ARBA00022949"/>
    </source>
</evidence>
<comment type="similarity">
    <text evidence="2">Belongs to the beta-catenin family.</text>
</comment>
<dbReference type="InterPro" id="IPR011989">
    <property type="entry name" value="ARM-like"/>
</dbReference>
<evidence type="ECO:0000256" key="3">
    <source>
        <dbReference type="ARBA" id="ARBA00022737"/>
    </source>
</evidence>
<comment type="caution">
    <text evidence="8">The sequence shown here is derived from an EMBL/GenBank/DDBJ whole genome shotgun (WGS) entry which is preliminary data.</text>
</comment>
<evidence type="ECO:0000256" key="6">
    <source>
        <dbReference type="PROSITE-ProRule" id="PRU00259"/>
    </source>
</evidence>
<feature type="compositionally biased region" description="Polar residues" evidence="7">
    <location>
        <begin position="28"/>
        <end position="39"/>
    </location>
</feature>
<dbReference type="PROSITE" id="PS50176">
    <property type="entry name" value="ARM_REPEAT"/>
    <property type="match status" value="1"/>
</dbReference>
<keyword evidence="5" id="KW-0965">Cell junction</keyword>
<dbReference type="InterPro" id="IPR016024">
    <property type="entry name" value="ARM-type_fold"/>
</dbReference>
<dbReference type="SMART" id="SM00185">
    <property type="entry name" value="ARM"/>
    <property type="match status" value="1"/>
</dbReference>
<evidence type="ECO:0000256" key="1">
    <source>
        <dbReference type="ARBA" id="ARBA00004282"/>
    </source>
</evidence>
<dbReference type="Pfam" id="PF00514">
    <property type="entry name" value="Arm"/>
    <property type="match status" value="1"/>
</dbReference>
<dbReference type="GO" id="GO:0048513">
    <property type="term" value="P:animal organ development"/>
    <property type="evidence" value="ECO:0007669"/>
    <property type="project" value="UniProtKB-ARBA"/>
</dbReference>
<keyword evidence="4" id="KW-0130">Cell adhesion</keyword>